<evidence type="ECO:0000313" key="1">
    <source>
        <dbReference type="EMBL" id="MPM74973.1"/>
    </source>
</evidence>
<reference evidence="1" key="1">
    <citation type="submission" date="2019-08" db="EMBL/GenBank/DDBJ databases">
        <authorList>
            <person name="Kucharzyk K."/>
            <person name="Murdoch R.W."/>
            <person name="Higgins S."/>
            <person name="Loffler F."/>
        </authorList>
    </citation>
    <scope>NUCLEOTIDE SEQUENCE</scope>
</reference>
<organism evidence="1">
    <name type="scientific">bioreactor metagenome</name>
    <dbReference type="NCBI Taxonomy" id="1076179"/>
    <lineage>
        <taxon>unclassified sequences</taxon>
        <taxon>metagenomes</taxon>
        <taxon>ecological metagenomes</taxon>
    </lineage>
</organism>
<comment type="caution">
    <text evidence="1">The sequence shown here is derived from an EMBL/GenBank/DDBJ whole genome shotgun (WGS) entry which is preliminary data.</text>
</comment>
<protein>
    <submittedName>
        <fullName evidence="1">Uncharacterized protein</fullName>
    </submittedName>
</protein>
<gene>
    <name evidence="1" type="ORF">SDC9_121962</name>
</gene>
<dbReference type="AlphaFoldDB" id="A0A645CDI6"/>
<proteinExistence type="predicted"/>
<dbReference type="EMBL" id="VSSQ01026317">
    <property type="protein sequence ID" value="MPM74973.1"/>
    <property type="molecule type" value="Genomic_DNA"/>
</dbReference>
<accession>A0A645CDI6</accession>
<sequence length="71" mass="7663">MGGLIVGLSSTEYSPMYAITFDPAGAVQRIVSLSPGISMASDEGKMLFMTKFDIWAYEVSVDTAFLFTTVV</sequence>
<name>A0A645CDI6_9ZZZZ</name>